<accession>A0A0N7ZCA9</accession>
<dbReference type="Gene3D" id="1.20.1250.20">
    <property type="entry name" value="MFS general substrate transporter like domains"/>
    <property type="match status" value="1"/>
</dbReference>
<dbReference type="GO" id="GO:0015833">
    <property type="term" value="P:peptide transport"/>
    <property type="evidence" value="ECO:0007669"/>
    <property type="project" value="UniProtKB-KW"/>
</dbReference>
<evidence type="ECO:0000256" key="6">
    <source>
        <dbReference type="ARBA" id="ARBA00023136"/>
    </source>
</evidence>
<evidence type="ECO:0000256" key="7">
    <source>
        <dbReference type="SAM" id="Phobius"/>
    </source>
</evidence>
<dbReference type="GO" id="GO:0022857">
    <property type="term" value="F:transmembrane transporter activity"/>
    <property type="evidence" value="ECO:0007669"/>
    <property type="project" value="InterPro"/>
</dbReference>
<keyword evidence="3 7" id="KW-0812">Transmembrane</keyword>
<dbReference type="AlphaFoldDB" id="A0A0N7ZCA9"/>
<evidence type="ECO:0000256" key="1">
    <source>
        <dbReference type="ARBA" id="ARBA00004141"/>
    </source>
</evidence>
<evidence type="ECO:0000256" key="5">
    <source>
        <dbReference type="ARBA" id="ARBA00022989"/>
    </source>
</evidence>
<dbReference type="InterPro" id="IPR000109">
    <property type="entry name" value="POT_fam"/>
</dbReference>
<evidence type="ECO:0000256" key="3">
    <source>
        <dbReference type="ARBA" id="ARBA00022692"/>
    </source>
</evidence>
<keyword evidence="4" id="KW-0571">Peptide transport</keyword>
<reference evidence="8" key="1">
    <citation type="submission" date="2015-09" db="EMBL/GenBank/DDBJ databases">
        <title>Scylla olivacea transcriptome.</title>
        <authorList>
            <person name="Ikhwanuddin M."/>
        </authorList>
    </citation>
    <scope>NUCLEOTIDE SEQUENCE</scope>
</reference>
<sequence>MRVLCLFCTFPLFWALFYQTSTGMIFQAKRLDGLIGTYRIPPEMSSTVNPLLIITLIPLFDLVIYPFLTRFGLLTKTTSRMIVGMVFAVTAFVVYALVNISVEQVILPASQARVHVYNTLPCPASVTLQKLDASLQVPPGGRLVPEDFEVEGDQVEVVVRAICYSGGAEVRVEVPVTGAHESTLVMSPTGPLPLPPTLDYIKDEDAEAKIRIITPDGSVDNLTLKYNALEEAFTLEGSGPKWTPFKKISRRITNL</sequence>
<name>A0A0N7ZCA9_SCYOL</name>
<protein>
    <submittedName>
        <fullName evidence="8">Uncharacterized protein</fullName>
    </submittedName>
</protein>
<keyword evidence="4" id="KW-0653">Protein transport</keyword>
<evidence type="ECO:0000256" key="2">
    <source>
        <dbReference type="ARBA" id="ARBA00005982"/>
    </source>
</evidence>
<dbReference type="EMBL" id="GDRN01070115">
    <property type="protein sequence ID" value="JAI63936.1"/>
    <property type="molecule type" value="Transcribed_RNA"/>
</dbReference>
<dbReference type="PANTHER" id="PTHR11654">
    <property type="entry name" value="OLIGOPEPTIDE TRANSPORTER-RELATED"/>
    <property type="match status" value="1"/>
</dbReference>
<organism evidence="8">
    <name type="scientific">Scylla olivacea</name>
    <name type="common">Orange mud crab</name>
    <name type="synonym">Cancer olivacea</name>
    <dbReference type="NCBI Taxonomy" id="85551"/>
    <lineage>
        <taxon>Eukaryota</taxon>
        <taxon>Metazoa</taxon>
        <taxon>Ecdysozoa</taxon>
        <taxon>Arthropoda</taxon>
        <taxon>Crustacea</taxon>
        <taxon>Multicrustacea</taxon>
        <taxon>Malacostraca</taxon>
        <taxon>Eumalacostraca</taxon>
        <taxon>Eucarida</taxon>
        <taxon>Decapoda</taxon>
        <taxon>Pleocyemata</taxon>
        <taxon>Brachyura</taxon>
        <taxon>Eubrachyura</taxon>
        <taxon>Portunoidea</taxon>
        <taxon>Portunidae</taxon>
        <taxon>Portuninae</taxon>
        <taxon>Scylla</taxon>
    </lineage>
</organism>
<feature type="transmembrane region" description="Helical" evidence="7">
    <location>
        <begin position="47"/>
        <end position="68"/>
    </location>
</feature>
<comment type="similarity">
    <text evidence="2">Belongs to the major facilitator superfamily. Proton-dependent oligopeptide transporter (POT/PTR) (TC 2.A.17) family.</text>
</comment>
<evidence type="ECO:0000256" key="4">
    <source>
        <dbReference type="ARBA" id="ARBA00022856"/>
    </source>
</evidence>
<keyword evidence="6 7" id="KW-0472">Membrane</keyword>
<keyword evidence="5 7" id="KW-1133">Transmembrane helix</keyword>
<evidence type="ECO:0000313" key="8">
    <source>
        <dbReference type="EMBL" id="JAI63936.1"/>
    </source>
</evidence>
<dbReference type="Pfam" id="PF00854">
    <property type="entry name" value="PTR2"/>
    <property type="match status" value="1"/>
</dbReference>
<proteinExistence type="inferred from homology"/>
<keyword evidence="4" id="KW-0813">Transport</keyword>
<comment type="subcellular location">
    <subcellularLocation>
        <location evidence="1">Membrane</location>
        <topology evidence="1">Multi-pass membrane protein</topology>
    </subcellularLocation>
</comment>
<feature type="transmembrane region" description="Helical" evidence="7">
    <location>
        <begin position="80"/>
        <end position="98"/>
    </location>
</feature>
<dbReference type="GO" id="GO:0016020">
    <property type="term" value="C:membrane"/>
    <property type="evidence" value="ECO:0007669"/>
    <property type="project" value="UniProtKB-SubCell"/>
</dbReference>
<dbReference type="InterPro" id="IPR036259">
    <property type="entry name" value="MFS_trans_sf"/>
</dbReference>